<dbReference type="OrthoDB" id="1926382at2759"/>
<comment type="subcellular location">
    <subcellularLocation>
        <location evidence="1">Nucleus</location>
    </subcellularLocation>
</comment>
<dbReference type="Pfam" id="PF14215">
    <property type="entry name" value="bHLH-MYC_N"/>
    <property type="match status" value="1"/>
</dbReference>
<feature type="domain" description="BHLH" evidence="7">
    <location>
        <begin position="279"/>
        <end position="328"/>
    </location>
</feature>
<dbReference type="GO" id="GO:0005634">
    <property type="term" value="C:nucleus"/>
    <property type="evidence" value="ECO:0000318"/>
    <property type="project" value="GO_Central"/>
</dbReference>
<feature type="region of interest" description="Disordered" evidence="6">
    <location>
        <begin position="204"/>
        <end position="227"/>
    </location>
</feature>
<dbReference type="SUPFAM" id="SSF47459">
    <property type="entry name" value="HLH, helix-loop-helix DNA-binding domain"/>
    <property type="match status" value="1"/>
</dbReference>
<dbReference type="CDD" id="cd11449">
    <property type="entry name" value="bHLH_AtAIB_like"/>
    <property type="match status" value="1"/>
</dbReference>
<keyword evidence="9" id="KW-1185">Reference proteome</keyword>
<evidence type="ECO:0000256" key="1">
    <source>
        <dbReference type="ARBA" id="ARBA00004123"/>
    </source>
</evidence>
<dbReference type="InterPro" id="IPR054502">
    <property type="entry name" value="bHLH-TF_ACT-like_plant"/>
</dbReference>
<dbReference type="InterPro" id="IPR045084">
    <property type="entry name" value="AIB/MYC-like"/>
</dbReference>
<evidence type="ECO:0000313" key="8">
    <source>
        <dbReference type="EMBL" id="PTQ44827.1"/>
    </source>
</evidence>
<dbReference type="GO" id="GO:0006355">
    <property type="term" value="P:regulation of DNA-templated transcription"/>
    <property type="evidence" value="ECO:0000318"/>
    <property type="project" value="GO_Central"/>
</dbReference>
<evidence type="ECO:0000256" key="4">
    <source>
        <dbReference type="ARBA" id="ARBA00023242"/>
    </source>
</evidence>
<keyword evidence="4" id="KW-0539">Nucleus</keyword>
<organism evidence="8 9">
    <name type="scientific">Marchantia polymorpha</name>
    <name type="common">Common liverwort</name>
    <name type="synonym">Marchantia aquatica</name>
    <dbReference type="NCBI Taxonomy" id="3197"/>
    <lineage>
        <taxon>Eukaryota</taxon>
        <taxon>Viridiplantae</taxon>
        <taxon>Streptophyta</taxon>
        <taxon>Embryophyta</taxon>
        <taxon>Marchantiophyta</taxon>
        <taxon>Marchantiopsida</taxon>
        <taxon>Marchantiidae</taxon>
        <taxon>Marchantiales</taxon>
        <taxon>Marchantiaceae</taxon>
        <taxon>Marchantia</taxon>
    </lineage>
</organism>
<dbReference type="Gene3D" id="4.10.280.10">
    <property type="entry name" value="Helix-loop-helix DNA-binding domain"/>
    <property type="match status" value="1"/>
</dbReference>
<dbReference type="InterPro" id="IPR011598">
    <property type="entry name" value="bHLH_dom"/>
</dbReference>
<dbReference type="InterPro" id="IPR025610">
    <property type="entry name" value="MYC/MYB_N"/>
</dbReference>
<dbReference type="EMBL" id="KZ772690">
    <property type="protein sequence ID" value="PTQ44827.1"/>
    <property type="molecule type" value="Genomic_DNA"/>
</dbReference>
<feature type="coiled-coil region" evidence="5">
    <location>
        <begin position="325"/>
        <end position="352"/>
    </location>
</feature>
<evidence type="ECO:0000256" key="5">
    <source>
        <dbReference type="SAM" id="Coils"/>
    </source>
</evidence>
<protein>
    <recommendedName>
        <fullName evidence="7">BHLH domain-containing protein</fullName>
    </recommendedName>
</protein>
<dbReference type="GO" id="GO:0003700">
    <property type="term" value="F:DNA-binding transcription factor activity"/>
    <property type="evidence" value="ECO:0000318"/>
    <property type="project" value="GO_Central"/>
</dbReference>
<dbReference type="Proteomes" id="UP000244005">
    <property type="component" value="Unassembled WGS sequence"/>
</dbReference>
<sequence>MAGIQTLLCVPSRSGVVELGSTDLIAENLDIIENVKMVFCDMGESNCNSQAIILNEDSAFLPCPASPSLGSIHGSTRHLLLDRGPDASSSFRPIHLDKMNSSVCTNVDSFDYLFSEDFAFGDVSIDNEKELQSASTFTGSYRGKVSCQEDKISSVGIAKKSLPAGQAQNLTRGMETGEILNPPELRQGRDILQVNDVASTRIKEEGTIKTSKHKLSSSLKSQHPEGIGTLGSAYVRSSIESEQDIDSEAEVSYKEVECSFTVGQKPPRKRGRKPANDREEPLNHVQAERQRREKLNQRFYALRSVVPNVSKMDKASLLGDAIAHIQELHSKVQEMEFQIKGLEAQAKLLMEKSADPESSRQCFNNGSREYLHPSTVLTGTSASSASRISMDVKPTIAVHTLGHEAMIRLHCMKESYALANLMFTLEELKLEVQHANLSILEDSMVHIILVKVSFVYLRSVKFFVCCFFYLKGRKNVISSSWEDGLDFTRSGIHSSVNWPVVLSRIYVNV</sequence>
<dbReference type="GO" id="GO:0046983">
    <property type="term" value="F:protein dimerization activity"/>
    <property type="evidence" value="ECO:0007669"/>
    <property type="project" value="InterPro"/>
</dbReference>
<keyword evidence="2" id="KW-0805">Transcription regulation</keyword>
<name>A0A2R6XFE7_MARPO</name>
<evidence type="ECO:0000259" key="7">
    <source>
        <dbReference type="PROSITE" id="PS50888"/>
    </source>
</evidence>
<dbReference type="Pfam" id="PF00010">
    <property type="entry name" value="HLH"/>
    <property type="match status" value="1"/>
</dbReference>
<evidence type="ECO:0000256" key="6">
    <source>
        <dbReference type="SAM" id="MobiDB-lite"/>
    </source>
</evidence>
<accession>A0A2R6XFE7</accession>
<keyword evidence="3" id="KW-0804">Transcription</keyword>
<keyword evidence="5" id="KW-0175">Coiled coil</keyword>
<feature type="compositionally biased region" description="Basic and acidic residues" evidence="6">
    <location>
        <begin position="274"/>
        <end position="291"/>
    </location>
</feature>
<dbReference type="SMART" id="SM00353">
    <property type="entry name" value="HLH"/>
    <property type="match status" value="1"/>
</dbReference>
<dbReference type="AlphaFoldDB" id="A0A2R6XFE7"/>
<dbReference type="InterPro" id="IPR036638">
    <property type="entry name" value="HLH_DNA-bd_sf"/>
</dbReference>
<dbReference type="Pfam" id="PF22754">
    <property type="entry name" value="bHLH-TF_ACT-like_plant"/>
    <property type="match status" value="1"/>
</dbReference>
<proteinExistence type="predicted"/>
<dbReference type="PROSITE" id="PS50888">
    <property type="entry name" value="BHLH"/>
    <property type="match status" value="1"/>
</dbReference>
<evidence type="ECO:0000256" key="2">
    <source>
        <dbReference type="ARBA" id="ARBA00023015"/>
    </source>
</evidence>
<dbReference type="PANTHER" id="PTHR11514">
    <property type="entry name" value="MYC"/>
    <property type="match status" value="1"/>
</dbReference>
<feature type="region of interest" description="Disordered" evidence="6">
    <location>
        <begin position="262"/>
        <end position="291"/>
    </location>
</feature>
<evidence type="ECO:0000256" key="3">
    <source>
        <dbReference type="ARBA" id="ARBA00023163"/>
    </source>
</evidence>
<reference evidence="9" key="1">
    <citation type="journal article" date="2017" name="Cell">
        <title>Insights into land plant evolution garnered from the Marchantia polymorpha genome.</title>
        <authorList>
            <person name="Bowman J.L."/>
            <person name="Kohchi T."/>
            <person name="Yamato K.T."/>
            <person name="Jenkins J."/>
            <person name="Shu S."/>
            <person name="Ishizaki K."/>
            <person name="Yamaoka S."/>
            <person name="Nishihama R."/>
            <person name="Nakamura Y."/>
            <person name="Berger F."/>
            <person name="Adam C."/>
            <person name="Aki S.S."/>
            <person name="Althoff F."/>
            <person name="Araki T."/>
            <person name="Arteaga-Vazquez M.A."/>
            <person name="Balasubrmanian S."/>
            <person name="Barry K."/>
            <person name="Bauer D."/>
            <person name="Boehm C.R."/>
            <person name="Briginshaw L."/>
            <person name="Caballero-Perez J."/>
            <person name="Catarino B."/>
            <person name="Chen F."/>
            <person name="Chiyoda S."/>
            <person name="Chovatia M."/>
            <person name="Davies K.M."/>
            <person name="Delmans M."/>
            <person name="Demura T."/>
            <person name="Dierschke T."/>
            <person name="Dolan L."/>
            <person name="Dorantes-Acosta A.E."/>
            <person name="Eklund D.M."/>
            <person name="Florent S.N."/>
            <person name="Flores-Sandoval E."/>
            <person name="Fujiyama A."/>
            <person name="Fukuzawa H."/>
            <person name="Galik B."/>
            <person name="Grimanelli D."/>
            <person name="Grimwood J."/>
            <person name="Grossniklaus U."/>
            <person name="Hamada T."/>
            <person name="Haseloff J."/>
            <person name="Hetherington A.J."/>
            <person name="Higo A."/>
            <person name="Hirakawa Y."/>
            <person name="Hundley H.N."/>
            <person name="Ikeda Y."/>
            <person name="Inoue K."/>
            <person name="Inoue S.I."/>
            <person name="Ishida S."/>
            <person name="Jia Q."/>
            <person name="Kakita M."/>
            <person name="Kanazawa T."/>
            <person name="Kawai Y."/>
            <person name="Kawashima T."/>
            <person name="Kennedy M."/>
            <person name="Kinose K."/>
            <person name="Kinoshita T."/>
            <person name="Kohara Y."/>
            <person name="Koide E."/>
            <person name="Komatsu K."/>
            <person name="Kopischke S."/>
            <person name="Kubo M."/>
            <person name="Kyozuka J."/>
            <person name="Lagercrantz U."/>
            <person name="Lin S.S."/>
            <person name="Lindquist E."/>
            <person name="Lipzen A.M."/>
            <person name="Lu C.W."/>
            <person name="De Luna E."/>
            <person name="Martienssen R.A."/>
            <person name="Minamino N."/>
            <person name="Mizutani M."/>
            <person name="Mizutani M."/>
            <person name="Mochizuki N."/>
            <person name="Monte I."/>
            <person name="Mosher R."/>
            <person name="Nagasaki H."/>
            <person name="Nakagami H."/>
            <person name="Naramoto S."/>
            <person name="Nishitani K."/>
            <person name="Ohtani M."/>
            <person name="Okamoto T."/>
            <person name="Okumura M."/>
            <person name="Phillips J."/>
            <person name="Pollak B."/>
            <person name="Reinders A."/>
            <person name="Rovekamp M."/>
            <person name="Sano R."/>
            <person name="Sawa S."/>
            <person name="Schmid M.W."/>
            <person name="Shirakawa M."/>
            <person name="Solano R."/>
            <person name="Spunde A."/>
            <person name="Suetsugu N."/>
            <person name="Sugano S."/>
            <person name="Sugiyama A."/>
            <person name="Sun R."/>
            <person name="Suzuki Y."/>
            <person name="Takenaka M."/>
            <person name="Takezawa D."/>
            <person name="Tomogane H."/>
            <person name="Tsuzuki M."/>
            <person name="Ueda T."/>
            <person name="Umeda M."/>
            <person name="Ward J.M."/>
            <person name="Watanabe Y."/>
            <person name="Yazaki K."/>
            <person name="Yokoyama R."/>
            <person name="Yoshitake Y."/>
            <person name="Yotsui I."/>
            <person name="Zachgo S."/>
            <person name="Schmutz J."/>
        </authorList>
    </citation>
    <scope>NUCLEOTIDE SEQUENCE [LARGE SCALE GENOMIC DNA]</scope>
    <source>
        <strain evidence="9">Tak-1</strain>
    </source>
</reference>
<gene>
    <name evidence="8" type="ORF">MARPO_0018s0018</name>
</gene>
<dbReference type="PANTHER" id="PTHR11514:SF43">
    <property type="entry name" value="TRANSCRIPTION FACTOR MYC2"/>
    <property type="match status" value="1"/>
</dbReference>
<evidence type="ECO:0000313" key="9">
    <source>
        <dbReference type="Proteomes" id="UP000244005"/>
    </source>
</evidence>
<dbReference type="GO" id="GO:0000976">
    <property type="term" value="F:transcription cis-regulatory region binding"/>
    <property type="evidence" value="ECO:0000318"/>
    <property type="project" value="GO_Central"/>
</dbReference>